<feature type="region of interest" description="Disordered" evidence="1">
    <location>
        <begin position="130"/>
        <end position="184"/>
    </location>
</feature>
<dbReference type="AlphaFoldDB" id="A0A0C3EFZ6"/>
<feature type="transmembrane region" description="Helical" evidence="2">
    <location>
        <begin position="79"/>
        <end position="96"/>
    </location>
</feature>
<evidence type="ECO:0000313" key="4">
    <source>
        <dbReference type="Proteomes" id="UP000053989"/>
    </source>
</evidence>
<evidence type="ECO:0000256" key="2">
    <source>
        <dbReference type="SAM" id="Phobius"/>
    </source>
</evidence>
<accession>A0A0C3EFZ6</accession>
<dbReference type="Proteomes" id="UP000053989">
    <property type="component" value="Unassembled WGS sequence"/>
</dbReference>
<keyword evidence="4" id="KW-1185">Reference proteome</keyword>
<reference evidence="3 4" key="1">
    <citation type="submission" date="2014-04" db="EMBL/GenBank/DDBJ databases">
        <authorList>
            <consortium name="DOE Joint Genome Institute"/>
            <person name="Kuo A."/>
            <person name="Kohler A."/>
            <person name="Nagy L.G."/>
            <person name="Floudas D."/>
            <person name="Copeland A."/>
            <person name="Barry K.W."/>
            <person name="Cichocki N."/>
            <person name="Veneault-Fourrey C."/>
            <person name="LaButti K."/>
            <person name="Lindquist E.A."/>
            <person name="Lipzen A."/>
            <person name="Lundell T."/>
            <person name="Morin E."/>
            <person name="Murat C."/>
            <person name="Sun H."/>
            <person name="Tunlid A."/>
            <person name="Henrissat B."/>
            <person name="Grigoriev I.V."/>
            <person name="Hibbett D.S."/>
            <person name="Martin F."/>
            <person name="Nordberg H.P."/>
            <person name="Cantor M.N."/>
            <person name="Hua S.X."/>
        </authorList>
    </citation>
    <scope>NUCLEOTIDE SEQUENCE [LARGE SCALE GENOMIC DNA]</scope>
    <source>
        <strain evidence="3 4">Foug A</strain>
    </source>
</reference>
<keyword evidence="2" id="KW-0472">Membrane</keyword>
<dbReference type="HOGENOM" id="CLU_093219_0_0_1"/>
<reference evidence="4" key="2">
    <citation type="submission" date="2015-01" db="EMBL/GenBank/DDBJ databases">
        <title>Evolutionary Origins and Diversification of the Mycorrhizal Mutualists.</title>
        <authorList>
            <consortium name="DOE Joint Genome Institute"/>
            <consortium name="Mycorrhizal Genomics Consortium"/>
            <person name="Kohler A."/>
            <person name="Kuo A."/>
            <person name="Nagy L.G."/>
            <person name="Floudas D."/>
            <person name="Copeland A."/>
            <person name="Barry K.W."/>
            <person name="Cichocki N."/>
            <person name="Veneault-Fourrey C."/>
            <person name="LaButti K."/>
            <person name="Lindquist E.A."/>
            <person name="Lipzen A."/>
            <person name="Lundell T."/>
            <person name="Morin E."/>
            <person name="Murat C."/>
            <person name="Riley R."/>
            <person name="Ohm R."/>
            <person name="Sun H."/>
            <person name="Tunlid A."/>
            <person name="Henrissat B."/>
            <person name="Grigoriev I.V."/>
            <person name="Hibbett D.S."/>
            <person name="Martin F."/>
        </authorList>
    </citation>
    <scope>NUCLEOTIDE SEQUENCE [LARGE SCALE GENOMIC DNA]</scope>
    <source>
        <strain evidence="4">Foug A</strain>
    </source>
</reference>
<sequence length="259" mass="29231">MSHPLEWLTATFPSRERTIELLRPDLEDNVLSQHDFDLAVMFLPGTHRYWPMIYASGAAGTTLFYGYYAARPRWGQKRAAIFGGAAFALGTMYGGFRRFVAHRQFSEALENPEGFMTTLSHVHKRLGGDGNIGFTLQHTPRKPSDTDVDNSHTMERPEVSFESQKHSDAAGSGAENQSSTPKNRWDEIRAANARGVGQYSTWDAIRQRHERHKISSPSSATNGVANDEEEDRMAARARFEAMIEAERRIGRDQDRRTSI</sequence>
<dbReference type="InParanoid" id="A0A0C3EFZ6"/>
<keyword evidence="2" id="KW-0812">Transmembrane</keyword>
<evidence type="ECO:0000313" key="3">
    <source>
        <dbReference type="EMBL" id="KIM67229.1"/>
    </source>
</evidence>
<feature type="compositionally biased region" description="Basic and acidic residues" evidence="1">
    <location>
        <begin position="142"/>
        <end position="168"/>
    </location>
</feature>
<proteinExistence type="predicted"/>
<feature type="region of interest" description="Disordered" evidence="1">
    <location>
        <begin position="209"/>
        <end position="232"/>
    </location>
</feature>
<feature type="compositionally biased region" description="Polar residues" evidence="1">
    <location>
        <begin position="215"/>
        <end position="224"/>
    </location>
</feature>
<name>A0A0C3EFZ6_9AGAM</name>
<protein>
    <submittedName>
        <fullName evidence="3">Uncharacterized protein</fullName>
    </submittedName>
</protein>
<feature type="transmembrane region" description="Helical" evidence="2">
    <location>
        <begin position="49"/>
        <end position="67"/>
    </location>
</feature>
<keyword evidence="2" id="KW-1133">Transmembrane helix</keyword>
<organism evidence="3 4">
    <name type="scientific">Scleroderma citrinum Foug A</name>
    <dbReference type="NCBI Taxonomy" id="1036808"/>
    <lineage>
        <taxon>Eukaryota</taxon>
        <taxon>Fungi</taxon>
        <taxon>Dikarya</taxon>
        <taxon>Basidiomycota</taxon>
        <taxon>Agaricomycotina</taxon>
        <taxon>Agaricomycetes</taxon>
        <taxon>Agaricomycetidae</taxon>
        <taxon>Boletales</taxon>
        <taxon>Sclerodermatineae</taxon>
        <taxon>Sclerodermataceae</taxon>
        <taxon>Scleroderma</taxon>
    </lineage>
</organism>
<dbReference type="EMBL" id="KN822014">
    <property type="protein sequence ID" value="KIM67229.1"/>
    <property type="molecule type" value="Genomic_DNA"/>
</dbReference>
<evidence type="ECO:0000256" key="1">
    <source>
        <dbReference type="SAM" id="MobiDB-lite"/>
    </source>
</evidence>
<dbReference type="OrthoDB" id="3201807at2759"/>
<gene>
    <name evidence="3" type="ORF">SCLCIDRAFT_1210739</name>
</gene>